<feature type="domain" description="CUB" evidence="6">
    <location>
        <begin position="75"/>
        <end position="118"/>
    </location>
</feature>
<keyword evidence="4" id="KW-0720">Serine protease</keyword>
<evidence type="ECO:0000313" key="8">
    <source>
        <dbReference type="EMBL" id="CAG7819783.1"/>
    </source>
</evidence>
<keyword evidence="4" id="KW-0645">Protease</keyword>
<dbReference type="CDD" id="cd00190">
    <property type="entry name" value="Tryp_SPc"/>
    <property type="match status" value="1"/>
</dbReference>
<dbReference type="SMART" id="SM00020">
    <property type="entry name" value="Tryp_SPc"/>
    <property type="match status" value="1"/>
</dbReference>
<sequence length="425" mass="46933">MSLPRDQRFHMVFVIGITVTIQMVTCSTSWSRISNAVVNDLLSENLRQPLISLPGYHGKETRQENAPPFQRNDECSRNLTDLYVQSSGTIRTPNYPNNYPARSQCEWVFESEPGTGSKQAESDNRPSNSDSKLGLWSANKQNFQRGNSVHRIVGGSEVTPHQYPFMAALLMDDKYFCGGSLIDRQHVLTAAHCVESASKIEVFLGSHDLTDEEDSRQYQSVNSSYILQHPGFDSKTGANDIAIIRLAELVTFDRHVQPVYLPSPESMSNSFTGYQLTTMGWGEANKSRENPSISPVLRKASASIIPNSVCKQTFKDVITGNVMCSSGSRGDSPCHGDSGSPLVAEFRSIHNLDSTNSTNHHQCVYSDSRKSTEAPNGTNWFVQLGILSIGSSSCGSSAPTAFTRLTAYIDFIRHAQTLTLKNFKL</sequence>
<dbReference type="OrthoDB" id="5565075at2759"/>
<organism evidence="8 9">
    <name type="scientific">Allacma fusca</name>
    <dbReference type="NCBI Taxonomy" id="39272"/>
    <lineage>
        <taxon>Eukaryota</taxon>
        <taxon>Metazoa</taxon>
        <taxon>Ecdysozoa</taxon>
        <taxon>Arthropoda</taxon>
        <taxon>Hexapoda</taxon>
        <taxon>Collembola</taxon>
        <taxon>Symphypleona</taxon>
        <taxon>Sminthuridae</taxon>
        <taxon>Allacma</taxon>
    </lineage>
</organism>
<dbReference type="InterPro" id="IPR018114">
    <property type="entry name" value="TRYPSIN_HIS"/>
</dbReference>
<comment type="similarity">
    <text evidence="2">Belongs to the peptidase S1 family. CLIP subfamily.</text>
</comment>
<keyword evidence="1" id="KW-1015">Disulfide bond</keyword>
<evidence type="ECO:0000313" key="9">
    <source>
        <dbReference type="Proteomes" id="UP000708208"/>
    </source>
</evidence>
<dbReference type="GO" id="GO:0006508">
    <property type="term" value="P:proteolysis"/>
    <property type="evidence" value="ECO:0007669"/>
    <property type="project" value="UniProtKB-KW"/>
</dbReference>
<reference evidence="8" key="1">
    <citation type="submission" date="2021-06" db="EMBL/GenBank/DDBJ databases">
        <authorList>
            <person name="Hodson N. C."/>
            <person name="Mongue J. A."/>
            <person name="Jaron S. K."/>
        </authorList>
    </citation>
    <scope>NUCLEOTIDE SEQUENCE</scope>
</reference>
<evidence type="ECO:0000256" key="2">
    <source>
        <dbReference type="ARBA" id="ARBA00024195"/>
    </source>
</evidence>
<dbReference type="PROSITE" id="PS00134">
    <property type="entry name" value="TRYPSIN_HIS"/>
    <property type="match status" value="1"/>
</dbReference>
<evidence type="ECO:0000256" key="5">
    <source>
        <dbReference type="SAM" id="MobiDB-lite"/>
    </source>
</evidence>
<dbReference type="PROSITE" id="PS00135">
    <property type="entry name" value="TRYPSIN_SER"/>
    <property type="match status" value="1"/>
</dbReference>
<feature type="region of interest" description="Disordered" evidence="5">
    <location>
        <begin position="54"/>
        <end position="74"/>
    </location>
</feature>
<dbReference type="PANTHER" id="PTHR24256">
    <property type="entry name" value="TRYPTASE-RELATED"/>
    <property type="match status" value="1"/>
</dbReference>
<evidence type="ECO:0000259" key="6">
    <source>
        <dbReference type="PROSITE" id="PS01180"/>
    </source>
</evidence>
<comment type="caution">
    <text evidence="3">Lacks conserved residue(s) required for the propagation of feature annotation.</text>
</comment>
<dbReference type="InterPro" id="IPR001254">
    <property type="entry name" value="Trypsin_dom"/>
</dbReference>
<dbReference type="Pfam" id="PF00431">
    <property type="entry name" value="CUB"/>
    <property type="match status" value="1"/>
</dbReference>
<name>A0A8J2LCG9_9HEXA</name>
<dbReference type="EMBL" id="CAJVCH010459765">
    <property type="protein sequence ID" value="CAG7819783.1"/>
    <property type="molecule type" value="Genomic_DNA"/>
</dbReference>
<evidence type="ECO:0000256" key="3">
    <source>
        <dbReference type="PROSITE-ProRule" id="PRU00059"/>
    </source>
</evidence>
<protein>
    <submittedName>
        <fullName evidence="8">Uncharacterized protein</fullName>
    </submittedName>
</protein>
<keyword evidence="4" id="KW-0378">Hydrolase</keyword>
<dbReference type="Pfam" id="PF00089">
    <property type="entry name" value="Trypsin"/>
    <property type="match status" value="1"/>
</dbReference>
<keyword evidence="9" id="KW-1185">Reference proteome</keyword>
<dbReference type="GO" id="GO:0004252">
    <property type="term" value="F:serine-type endopeptidase activity"/>
    <property type="evidence" value="ECO:0007669"/>
    <property type="project" value="InterPro"/>
</dbReference>
<dbReference type="InterPro" id="IPR051487">
    <property type="entry name" value="Ser/Thr_Proteases_Immune/Dev"/>
</dbReference>
<dbReference type="CDD" id="cd00041">
    <property type="entry name" value="CUB"/>
    <property type="match status" value="1"/>
</dbReference>
<proteinExistence type="inferred from homology"/>
<dbReference type="InterPro" id="IPR000859">
    <property type="entry name" value="CUB_dom"/>
</dbReference>
<feature type="compositionally biased region" description="Polar residues" evidence="5">
    <location>
        <begin position="114"/>
        <end position="131"/>
    </location>
</feature>
<evidence type="ECO:0000256" key="1">
    <source>
        <dbReference type="ARBA" id="ARBA00023157"/>
    </source>
</evidence>
<feature type="region of interest" description="Disordered" evidence="5">
    <location>
        <begin position="112"/>
        <end position="134"/>
    </location>
</feature>
<dbReference type="PROSITE" id="PS01180">
    <property type="entry name" value="CUB"/>
    <property type="match status" value="1"/>
</dbReference>
<dbReference type="PROSITE" id="PS50240">
    <property type="entry name" value="TRYPSIN_DOM"/>
    <property type="match status" value="1"/>
</dbReference>
<comment type="caution">
    <text evidence="8">The sequence shown here is derived from an EMBL/GenBank/DDBJ whole genome shotgun (WGS) entry which is preliminary data.</text>
</comment>
<dbReference type="Proteomes" id="UP000708208">
    <property type="component" value="Unassembled WGS sequence"/>
</dbReference>
<dbReference type="InterPro" id="IPR033116">
    <property type="entry name" value="TRYPSIN_SER"/>
</dbReference>
<accession>A0A8J2LCG9</accession>
<feature type="domain" description="Peptidase S1" evidence="7">
    <location>
        <begin position="152"/>
        <end position="417"/>
    </location>
</feature>
<evidence type="ECO:0000256" key="4">
    <source>
        <dbReference type="RuleBase" id="RU363034"/>
    </source>
</evidence>
<gene>
    <name evidence="8" type="ORF">AFUS01_LOCUS30213</name>
</gene>
<dbReference type="AlphaFoldDB" id="A0A8J2LCG9"/>
<evidence type="ECO:0000259" key="7">
    <source>
        <dbReference type="PROSITE" id="PS50240"/>
    </source>
</evidence>
<dbReference type="FunFam" id="2.40.10.10:FF:000068">
    <property type="entry name" value="transmembrane protease serine 2"/>
    <property type="match status" value="1"/>
</dbReference>